<gene>
    <name evidence="1" type="ORF">IAB67_07680</name>
</gene>
<sequence>MKIQYCMFESREYSEEAGEYQAFGICAMRDGSCAARIADISLDRDFVLQLAQRCTQSELALDHLLDVVEDALEVW</sequence>
<dbReference type="AlphaFoldDB" id="A0A9D1LLU4"/>
<evidence type="ECO:0000313" key="1">
    <source>
        <dbReference type="EMBL" id="HIU44157.1"/>
    </source>
</evidence>
<dbReference type="InterPro" id="IPR017016">
    <property type="entry name" value="UCP033595"/>
</dbReference>
<dbReference type="Proteomes" id="UP000824073">
    <property type="component" value="Unassembled WGS sequence"/>
</dbReference>
<accession>A0A9D1LLU4</accession>
<dbReference type="EMBL" id="DVMR01000058">
    <property type="protein sequence ID" value="HIU44157.1"/>
    <property type="molecule type" value="Genomic_DNA"/>
</dbReference>
<name>A0A9D1LLU4_9CLOT</name>
<reference evidence="1" key="1">
    <citation type="submission" date="2020-10" db="EMBL/GenBank/DDBJ databases">
        <authorList>
            <person name="Gilroy R."/>
        </authorList>
    </citation>
    <scope>NUCLEOTIDE SEQUENCE</scope>
    <source>
        <strain evidence="1">CHK191-8634</strain>
    </source>
</reference>
<reference evidence="1" key="2">
    <citation type="journal article" date="2021" name="PeerJ">
        <title>Extensive microbial diversity within the chicken gut microbiome revealed by metagenomics and culture.</title>
        <authorList>
            <person name="Gilroy R."/>
            <person name="Ravi A."/>
            <person name="Getino M."/>
            <person name="Pursley I."/>
            <person name="Horton D.L."/>
            <person name="Alikhan N.F."/>
            <person name="Baker D."/>
            <person name="Gharbi K."/>
            <person name="Hall N."/>
            <person name="Watson M."/>
            <person name="Adriaenssens E.M."/>
            <person name="Foster-Nyarko E."/>
            <person name="Jarju S."/>
            <person name="Secka A."/>
            <person name="Antonio M."/>
            <person name="Oren A."/>
            <person name="Chaudhuri R.R."/>
            <person name="La Ragione R."/>
            <person name="Hildebrand F."/>
            <person name="Pallen M.J."/>
        </authorList>
    </citation>
    <scope>NUCLEOTIDE SEQUENCE</scope>
    <source>
        <strain evidence="1">CHK191-8634</strain>
    </source>
</reference>
<organism evidence="1 2">
    <name type="scientific">Candidatus Ventrousia excrementavium</name>
    <dbReference type="NCBI Taxonomy" id="2840961"/>
    <lineage>
        <taxon>Bacteria</taxon>
        <taxon>Bacillati</taxon>
        <taxon>Bacillota</taxon>
        <taxon>Clostridia</taxon>
        <taxon>Eubacteriales</taxon>
        <taxon>Clostridiaceae</taxon>
        <taxon>Clostridiaceae incertae sedis</taxon>
        <taxon>Candidatus Ventrousia</taxon>
    </lineage>
</organism>
<protein>
    <submittedName>
        <fullName evidence="1">Uncharacterized protein</fullName>
    </submittedName>
</protein>
<proteinExistence type="predicted"/>
<comment type="caution">
    <text evidence="1">The sequence shown here is derived from an EMBL/GenBank/DDBJ whole genome shotgun (WGS) entry which is preliminary data.</text>
</comment>
<dbReference type="Pfam" id="PF20124">
    <property type="entry name" value="DUF6514"/>
    <property type="match status" value="1"/>
</dbReference>
<evidence type="ECO:0000313" key="2">
    <source>
        <dbReference type="Proteomes" id="UP000824073"/>
    </source>
</evidence>